<dbReference type="AlphaFoldDB" id="X7ZWU6"/>
<dbReference type="EMBL" id="JAOB01000067">
    <property type="protein sequence ID" value="EUA24082.1"/>
    <property type="molecule type" value="Genomic_DNA"/>
</dbReference>
<dbReference type="PATRIC" id="fig|1299334.3.peg.6835"/>
<organism evidence="2">
    <name type="scientific">Mycobacterium xenopi 4042</name>
    <dbReference type="NCBI Taxonomy" id="1299334"/>
    <lineage>
        <taxon>Bacteria</taxon>
        <taxon>Bacillati</taxon>
        <taxon>Actinomycetota</taxon>
        <taxon>Actinomycetes</taxon>
        <taxon>Mycobacteriales</taxon>
        <taxon>Mycobacteriaceae</taxon>
        <taxon>Mycobacterium</taxon>
    </lineage>
</organism>
<dbReference type="Gene3D" id="1.10.357.10">
    <property type="entry name" value="Tetracycline Repressor, domain 2"/>
    <property type="match status" value="1"/>
</dbReference>
<evidence type="ECO:0000313" key="2">
    <source>
        <dbReference type="EMBL" id="EUA24082.1"/>
    </source>
</evidence>
<name>X7ZWU6_MYCXE</name>
<dbReference type="InterPro" id="IPR038694">
    <property type="entry name" value="DUF427_sf"/>
</dbReference>
<protein>
    <submittedName>
        <fullName evidence="2">Uncharacterized protein</fullName>
    </submittedName>
</protein>
<gene>
    <name evidence="2" type="ORF">I553_8435</name>
</gene>
<evidence type="ECO:0000256" key="1">
    <source>
        <dbReference type="SAM" id="MobiDB-lite"/>
    </source>
</evidence>
<comment type="caution">
    <text evidence="2">The sequence shown here is derived from an EMBL/GenBank/DDBJ whole genome shotgun (WGS) entry which is preliminary data.</text>
</comment>
<dbReference type="Gene3D" id="2.170.150.40">
    <property type="entry name" value="Domain of unknown function (DUF427)"/>
    <property type="match status" value="1"/>
</dbReference>
<reference evidence="2" key="1">
    <citation type="submission" date="2014-01" db="EMBL/GenBank/DDBJ databases">
        <authorList>
            <person name="Brown-Elliot B."/>
            <person name="Wallace R."/>
            <person name="Lenaerts A."/>
            <person name="Ordway D."/>
            <person name="DeGroote M.A."/>
            <person name="Parker T."/>
            <person name="Sizemore C."/>
            <person name="Tallon L.J."/>
            <person name="Sadzewicz L.K."/>
            <person name="Sengamalay N."/>
            <person name="Fraser C.M."/>
            <person name="Hine E."/>
            <person name="Shefchek K.A."/>
            <person name="Das S.P."/>
            <person name="Tettelin H."/>
        </authorList>
    </citation>
    <scope>NUCLEOTIDE SEQUENCE [LARGE SCALE GENOMIC DNA]</scope>
    <source>
        <strain evidence="2">4042</strain>
    </source>
</reference>
<accession>X7ZWU6</accession>
<proteinExistence type="predicted"/>
<sequence length="388" mass="43235">MNAWSTEDLNVLATLFVNSMIVIAEAIEDAHSAEALEEIKRIAVKQLRMIAIGWPVGAATREVAALHRRGDDESMATKMSDLLGGVLASLRYEPTEKRLRVCLDDELVADTRRGLLVWERVGWCRPTPCRSRISRRGWSTSKPRHIRRPAAAGPAVASAAHSCPGAVFDVVVDDLRRAAPRSARRSRSGDYVVLDFGAFEWRKKTSRSWRTRTTRSNASTSWPAPARRLELQAGCWPHRRADAAVRDAAAGAVLSPTADVAVELEPSDTVTYCAYKGRRRTSPCRRPADLAWTTTPLHDAEPVRDRIAFFDERVDVIVDGERRQRRLPRGRAEDGDVAAASNRQAGDLTGRDHRPVGYDVRRSRRVGVRAQRHGGVGVWRHLLGHQGW</sequence>
<feature type="region of interest" description="Disordered" evidence="1">
    <location>
        <begin position="327"/>
        <end position="355"/>
    </location>
</feature>